<evidence type="ECO:0000256" key="3">
    <source>
        <dbReference type="ARBA" id="ARBA00022525"/>
    </source>
</evidence>
<dbReference type="GO" id="GO:0043657">
    <property type="term" value="C:host cell"/>
    <property type="evidence" value="ECO:0007669"/>
    <property type="project" value="UniProtKB-SubCell"/>
</dbReference>
<evidence type="ECO:0000313" key="5">
    <source>
        <dbReference type="EMBL" id="KAF0683296.1"/>
    </source>
</evidence>
<organism evidence="5">
    <name type="scientific">Aphanomyces stellatus</name>
    <dbReference type="NCBI Taxonomy" id="120398"/>
    <lineage>
        <taxon>Eukaryota</taxon>
        <taxon>Sar</taxon>
        <taxon>Stramenopiles</taxon>
        <taxon>Oomycota</taxon>
        <taxon>Saprolegniomycetes</taxon>
        <taxon>Saprolegniales</taxon>
        <taxon>Verrucalvaceae</taxon>
        <taxon>Aphanomyces</taxon>
    </lineage>
</organism>
<feature type="domain" description="Crinkler effector protein N-terminal" evidence="4">
    <location>
        <begin position="4"/>
        <end position="113"/>
    </location>
</feature>
<evidence type="ECO:0000256" key="2">
    <source>
        <dbReference type="ARBA" id="ARBA00004613"/>
    </source>
</evidence>
<dbReference type="Gene3D" id="3.40.50.300">
    <property type="entry name" value="P-loop containing nucleotide triphosphate hydrolases"/>
    <property type="match status" value="1"/>
</dbReference>
<feature type="non-terminal residue" evidence="5">
    <location>
        <position position="340"/>
    </location>
</feature>
<gene>
    <name evidence="5" type="ORF">As57867_024568</name>
</gene>
<dbReference type="SUPFAM" id="SSF52540">
    <property type="entry name" value="P-loop containing nucleoside triphosphate hydrolases"/>
    <property type="match status" value="1"/>
</dbReference>
<dbReference type="InterPro" id="IPR027417">
    <property type="entry name" value="P-loop_NTPase"/>
</dbReference>
<keyword evidence="3" id="KW-0964">Secreted</keyword>
<dbReference type="PANTHER" id="PTHR33129:SF3">
    <property type="entry name" value="HOT SPOT (RHS) PROTEIN, PUTATIVE-RELATED"/>
    <property type="match status" value="1"/>
</dbReference>
<dbReference type="EMBL" id="VJMH01007426">
    <property type="protein sequence ID" value="KAF0683296.1"/>
    <property type="molecule type" value="Genomic_DNA"/>
</dbReference>
<sequence>MVEVSLNCMVVGGGTPFSIDIDAGKKVDHLKKKIKKEKEYKFPADELQLYLVDGLAQDKDEQIVYKGITIDMPNCSLVDFGSSTKKLAALSLISECFEEADVNIRWKIHVLVVIPEGVASTLSPSVEFSRGFIACKIGFYNDIVNADVKDGWLYFNQTIPSSAAKPEALLVRASYQTIASSIQDRGKDGIFKTIITGTPGIGKSLFLIYLLWNLVKAGKKVLFIYHPNLIYYNGLGGVFELREFPSAIEHSFWDESLWCLFDAKGKNERHLSAIPYDNCKVVVSTSPRRDMINDFKKPPTPKIFYMPLWTEHELEQVASTFPQVVDWRDRFNILGGVPRT</sequence>
<evidence type="ECO:0000256" key="1">
    <source>
        <dbReference type="ARBA" id="ARBA00004340"/>
    </source>
</evidence>
<dbReference type="InterPro" id="IPR045379">
    <property type="entry name" value="Crinkler_N"/>
</dbReference>
<comment type="caution">
    <text evidence="5">The sequence shown here is derived from an EMBL/GenBank/DDBJ whole genome shotgun (WGS) entry which is preliminary data.</text>
</comment>
<accession>A0A6A4XJI7</accession>
<protein>
    <recommendedName>
        <fullName evidence="4">Crinkler effector protein N-terminal domain-containing protein</fullName>
    </recommendedName>
</protein>
<dbReference type="PANTHER" id="PTHR33129">
    <property type="entry name" value="PROTEIN KINASE DOMAIN-CONTAINING PROTEIN-RELATED"/>
    <property type="match status" value="1"/>
</dbReference>
<proteinExistence type="predicted"/>
<dbReference type="GO" id="GO:0005576">
    <property type="term" value="C:extracellular region"/>
    <property type="evidence" value="ECO:0007669"/>
    <property type="project" value="UniProtKB-SubCell"/>
</dbReference>
<dbReference type="OrthoDB" id="2427869at2759"/>
<dbReference type="InterPro" id="IPR052980">
    <property type="entry name" value="Crinkler_effector"/>
</dbReference>
<reference evidence="5" key="1">
    <citation type="submission" date="2019-06" db="EMBL/GenBank/DDBJ databases">
        <title>Genomics analysis of Aphanomyces spp. identifies a new class of oomycete effector associated with host adaptation.</title>
        <authorList>
            <person name="Gaulin E."/>
        </authorList>
    </citation>
    <scope>NUCLEOTIDE SEQUENCE</scope>
    <source>
        <strain evidence="5">CBS 578.67</strain>
    </source>
</reference>
<dbReference type="AlphaFoldDB" id="A0A6A4XJI7"/>
<evidence type="ECO:0000259" key="4">
    <source>
        <dbReference type="Pfam" id="PF20147"/>
    </source>
</evidence>
<name>A0A6A4XJI7_9STRA</name>
<comment type="subcellular location">
    <subcellularLocation>
        <location evidence="1">Host cell</location>
    </subcellularLocation>
    <subcellularLocation>
        <location evidence="2">Secreted</location>
    </subcellularLocation>
</comment>
<dbReference type="Pfam" id="PF20147">
    <property type="entry name" value="Crinkler"/>
    <property type="match status" value="1"/>
</dbReference>